<name>A0A0E9VD02_ANGAN</name>
<reference evidence="1" key="1">
    <citation type="submission" date="2014-11" db="EMBL/GenBank/DDBJ databases">
        <authorList>
            <person name="Amaro Gonzalez C."/>
        </authorList>
    </citation>
    <scope>NUCLEOTIDE SEQUENCE</scope>
</reference>
<dbReference type="AlphaFoldDB" id="A0A0E9VD02"/>
<accession>A0A0E9VD02</accession>
<sequence length="24" mass="2634">MGKNVEMVIRECAIEQTVGKVTVV</sequence>
<organism evidence="1">
    <name type="scientific">Anguilla anguilla</name>
    <name type="common">European freshwater eel</name>
    <name type="synonym">Muraena anguilla</name>
    <dbReference type="NCBI Taxonomy" id="7936"/>
    <lineage>
        <taxon>Eukaryota</taxon>
        <taxon>Metazoa</taxon>
        <taxon>Chordata</taxon>
        <taxon>Craniata</taxon>
        <taxon>Vertebrata</taxon>
        <taxon>Euteleostomi</taxon>
        <taxon>Actinopterygii</taxon>
        <taxon>Neopterygii</taxon>
        <taxon>Teleostei</taxon>
        <taxon>Anguilliformes</taxon>
        <taxon>Anguillidae</taxon>
        <taxon>Anguilla</taxon>
    </lineage>
</organism>
<evidence type="ECO:0000313" key="1">
    <source>
        <dbReference type="EMBL" id="JAH75999.1"/>
    </source>
</evidence>
<proteinExistence type="predicted"/>
<protein>
    <submittedName>
        <fullName evidence="1">Uncharacterized protein</fullName>
    </submittedName>
</protein>
<reference evidence="1" key="2">
    <citation type="journal article" date="2015" name="Fish Shellfish Immunol.">
        <title>Early steps in the European eel (Anguilla anguilla)-Vibrio vulnificus interaction in the gills: Role of the RtxA13 toxin.</title>
        <authorList>
            <person name="Callol A."/>
            <person name="Pajuelo D."/>
            <person name="Ebbesson L."/>
            <person name="Teles M."/>
            <person name="MacKenzie S."/>
            <person name="Amaro C."/>
        </authorList>
    </citation>
    <scope>NUCLEOTIDE SEQUENCE</scope>
</reference>
<dbReference type="EMBL" id="GBXM01032578">
    <property type="protein sequence ID" value="JAH75999.1"/>
    <property type="molecule type" value="Transcribed_RNA"/>
</dbReference>